<dbReference type="InterPro" id="IPR052527">
    <property type="entry name" value="Metal_cation-efflux_comp"/>
</dbReference>
<evidence type="ECO:0000256" key="4">
    <source>
        <dbReference type="ARBA" id="ARBA00023136"/>
    </source>
</evidence>
<dbReference type="Proteomes" id="UP000050501">
    <property type="component" value="Unassembled WGS sequence"/>
</dbReference>
<accession>A0A0P6X0E1</accession>
<reference evidence="6 7" key="1">
    <citation type="submission" date="2015-07" db="EMBL/GenBank/DDBJ databases">
        <title>Genome sequence of Levilinea saccharolytica DSM 16555.</title>
        <authorList>
            <person name="Hemp J."/>
            <person name="Ward L.M."/>
            <person name="Pace L.A."/>
            <person name="Fischer W.W."/>
        </authorList>
    </citation>
    <scope>NUCLEOTIDE SEQUENCE [LARGE SCALE GENOMIC DNA]</scope>
    <source>
        <strain evidence="6 7">KIBI-1</strain>
    </source>
</reference>
<dbReference type="EMBL" id="LGCM01000065">
    <property type="protein sequence ID" value="KPL75675.1"/>
    <property type="molecule type" value="Genomic_DNA"/>
</dbReference>
<evidence type="ECO:0000313" key="7">
    <source>
        <dbReference type="Proteomes" id="UP000050501"/>
    </source>
</evidence>
<dbReference type="GO" id="GO:0012505">
    <property type="term" value="C:endomembrane system"/>
    <property type="evidence" value="ECO:0007669"/>
    <property type="project" value="UniProtKB-SubCell"/>
</dbReference>
<gene>
    <name evidence="6" type="ORF">ADN01_17750</name>
</gene>
<dbReference type="STRING" id="229921.ADN01_17750"/>
<evidence type="ECO:0008006" key="8">
    <source>
        <dbReference type="Google" id="ProtNLM"/>
    </source>
</evidence>
<comment type="caution">
    <text evidence="6">The sequence shown here is derived from an EMBL/GenBank/DDBJ whole genome shotgun (WGS) entry which is preliminary data.</text>
</comment>
<keyword evidence="3 5" id="KW-1133">Transmembrane helix</keyword>
<evidence type="ECO:0000256" key="5">
    <source>
        <dbReference type="SAM" id="Phobius"/>
    </source>
</evidence>
<evidence type="ECO:0000256" key="2">
    <source>
        <dbReference type="ARBA" id="ARBA00022692"/>
    </source>
</evidence>
<organism evidence="6 7">
    <name type="scientific">Levilinea saccharolytica</name>
    <dbReference type="NCBI Taxonomy" id="229921"/>
    <lineage>
        <taxon>Bacteria</taxon>
        <taxon>Bacillati</taxon>
        <taxon>Chloroflexota</taxon>
        <taxon>Anaerolineae</taxon>
        <taxon>Anaerolineales</taxon>
        <taxon>Anaerolineaceae</taxon>
        <taxon>Levilinea</taxon>
    </lineage>
</organism>
<keyword evidence="7" id="KW-1185">Reference proteome</keyword>
<dbReference type="InterPro" id="IPR007318">
    <property type="entry name" value="Phopholipid_MeTrfase"/>
</dbReference>
<evidence type="ECO:0000256" key="1">
    <source>
        <dbReference type="ARBA" id="ARBA00004127"/>
    </source>
</evidence>
<feature type="transmembrane region" description="Helical" evidence="5">
    <location>
        <begin position="93"/>
        <end position="119"/>
    </location>
</feature>
<evidence type="ECO:0000313" key="6">
    <source>
        <dbReference type="EMBL" id="KPL75675.1"/>
    </source>
</evidence>
<dbReference type="Pfam" id="PF04191">
    <property type="entry name" value="PEMT"/>
    <property type="match status" value="1"/>
</dbReference>
<dbReference type="PANTHER" id="PTHR43847">
    <property type="entry name" value="BLL3993 PROTEIN"/>
    <property type="match status" value="1"/>
</dbReference>
<dbReference type="PANTHER" id="PTHR43847:SF1">
    <property type="entry name" value="BLL3993 PROTEIN"/>
    <property type="match status" value="1"/>
</dbReference>
<dbReference type="Gene3D" id="1.20.120.1630">
    <property type="match status" value="1"/>
</dbReference>
<sequence length="157" mass="17764">MFVVNIATVILLLADLLSSSTNQYTAFVKVNLPLCVNVGGSILFVLDTIFGFLAMVFNPNYTPLYTTPPQEFVLATQGPYQIIRHPRYAAAAVLNLALFLFTGIWLPLLGMIGWIAIYFQSRAEENYLMTLAAKEYGEYRKRTSMFFPKLLRIHTVK</sequence>
<name>A0A0P6X0E1_9CHLR</name>
<proteinExistence type="predicted"/>
<keyword evidence="4 5" id="KW-0472">Membrane</keyword>
<keyword evidence="2 5" id="KW-0812">Transmembrane</keyword>
<dbReference type="AlphaFoldDB" id="A0A0P6X0E1"/>
<comment type="subcellular location">
    <subcellularLocation>
        <location evidence="1">Endomembrane system</location>
        <topology evidence="1">Multi-pass membrane protein</topology>
    </subcellularLocation>
</comment>
<evidence type="ECO:0000256" key="3">
    <source>
        <dbReference type="ARBA" id="ARBA00022989"/>
    </source>
</evidence>
<protein>
    <recommendedName>
        <fullName evidence="8">Isoprenylcysteine carboxylmethyltransferase family protein</fullName>
    </recommendedName>
</protein>
<feature type="transmembrane region" description="Helical" evidence="5">
    <location>
        <begin position="38"/>
        <end position="57"/>
    </location>
</feature>